<gene>
    <name evidence="1" type="ORF">VP01_2498g1</name>
</gene>
<comment type="caution">
    <text evidence="1">The sequence shown here is derived from an EMBL/GenBank/DDBJ whole genome shotgun (WGS) entry which is preliminary data.</text>
</comment>
<evidence type="ECO:0000313" key="2">
    <source>
        <dbReference type="Proteomes" id="UP000037035"/>
    </source>
</evidence>
<name>A0A0L6V7K6_9BASI</name>
<evidence type="ECO:0000313" key="1">
    <source>
        <dbReference type="EMBL" id="KNZ56100.1"/>
    </source>
</evidence>
<protein>
    <submittedName>
        <fullName evidence="1">Uncharacterized protein</fullName>
    </submittedName>
</protein>
<dbReference type="EMBL" id="LAVV01007389">
    <property type="protein sequence ID" value="KNZ56100.1"/>
    <property type="molecule type" value="Genomic_DNA"/>
</dbReference>
<dbReference type="AlphaFoldDB" id="A0A0L6V7K6"/>
<reference evidence="1 2" key="1">
    <citation type="submission" date="2015-08" db="EMBL/GenBank/DDBJ databases">
        <title>Next Generation Sequencing and Analysis of the Genome of Puccinia sorghi L Schw, the Causal Agent of Maize Common Rust.</title>
        <authorList>
            <person name="Rochi L."/>
            <person name="Burguener G."/>
            <person name="Darino M."/>
            <person name="Turjanski A."/>
            <person name="Kreff E."/>
            <person name="Dieguez M.J."/>
            <person name="Sacco F."/>
        </authorList>
    </citation>
    <scope>NUCLEOTIDE SEQUENCE [LARGE SCALE GENOMIC DNA]</scope>
    <source>
        <strain evidence="1 2">RO10H11247</strain>
    </source>
</reference>
<dbReference type="STRING" id="27349.A0A0L6V7K6"/>
<keyword evidence="2" id="KW-1185">Reference proteome</keyword>
<sequence>MYFLRNCACQLQAVEQTTFVNPKPTLKQNPNKMQTTDFPPGFTPTNVTVFVCPNRISISALFVHIKILWGLLKQYSVPKLPKTSKLEEF</sequence>
<dbReference type="Proteomes" id="UP000037035">
    <property type="component" value="Unassembled WGS sequence"/>
</dbReference>
<organism evidence="1 2">
    <name type="scientific">Puccinia sorghi</name>
    <dbReference type="NCBI Taxonomy" id="27349"/>
    <lineage>
        <taxon>Eukaryota</taxon>
        <taxon>Fungi</taxon>
        <taxon>Dikarya</taxon>
        <taxon>Basidiomycota</taxon>
        <taxon>Pucciniomycotina</taxon>
        <taxon>Pucciniomycetes</taxon>
        <taxon>Pucciniales</taxon>
        <taxon>Pucciniaceae</taxon>
        <taxon>Puccinia</taxon>
    </lineage>
</organism>
<proteinExistence type="predicted"/>
<accession>A0A0L6V7K6</accession>
<dbReference type="OrthoDB" id="2506903at2759"/>
<dbReference type="VEuPathDB" id="FungiDB:VP01_2498g1"/>